<keyword evidence="3" id="KW-0067">ATP-binding</keyword>
<keyword evidence="1" id="KW-0547">Nucleotide-binding</keyword>
<dbReference type="GO" id="GO:0016787">
    <property type="term" value="F:hydrolase activity"/>
    <property type="evidence" value="ECO:0007669"/>
    <property type="project" value="UniProtKB-KW"/>
</dbReference>
<dbReference type="Gene3D" id="2.40.100.10">
    <property type="entry name" value="Cyclophilin-like"/>
    <property type="match status" value="1"/>
</dbReference>
<evidence type="ECO:0000256" key="3">
    <source>
        <dbReference type="ARBA" id="ARBA00022840"/>
    </source>
</evidence>
<evidence type="ECO:0000259" key="4">
    <source>
        <dbReference type="SMART" id="SM00796"/>
    </source>
</evidence>
<evidence type="ECO:0000313" key="6">
    <source>
        <dbReference type="Proteomes" id="UP000198521"/>
    </source>
</evidence>
<dbReference type="Proteomes" id="UP000198521">
    <property type="component" value="Unassembled WGS sequence"/>
</dbReference>
<dbReference type="PANTHER" id="PTHR34698">
    <property type="entry name" value="5-OXOPROLINASE SUBUNIT B"/>
    <property type="match status" value="1"/>
</dbReference>
<reference evidence="5 6" key="1">
    <citation type="submission" date="2016-10" db="EMBL/GenBank/DDBJ databases">
        <authorList>
            <person name="de Groot N.N."/>
        </authorList>
    </citation>
    <scope>NUCLEOTIDE SEQUENCE [LARGE SCALE GENOMIC DNA]</scope>
    <source>
        <strain evidence="5 6">DSM 25232</strain>
    </source>
</reference>
<feature type="domain" description="Carboxyltransferase" evidence="4">
    <location>
        <begin position="8"/>
        <end position="209"/>
    </location>
</feature>
<protein>
    <submittedName>
        <fullName evidence="5">Inhibitor of KinA</fullName>
    </submittedName>
</protein>
<dbReference type="SMART" id="SM00796">
    <property type="entry name" value="AHS1"/>
    <property type="match status" value="1"/>
</dbReference>
<dbReference type="PANTHER" id="PTHR34698:SF2">
    <property type="entry name" value="5-OXOPROLINASE SUBUNIT B"/>
    <property type="match status" value="1"/>
</dbReference>
<dbReference type="RefSeq" id="WP_091412536.1">
    <property type="nucleotide sequence ID" value="NZ_FOAB01000011.1"/>
</dbReference>
<dbReference type="OrthoDB" id="9778567at2"/>
<dbReference type="InterPro" id="IPR029000">
    <property type="entry name" value="Cyclophilin-like_dom_sf"/>
</dbReference>
<dbReference type="EMBL" id="FOAB01000011">
    <property type="protein sequence ID" value="SEM23150.1"/>
    <property type="molecule type" value="Genomic_DNA"/>
</dbReference>
<gene>
    <name evidence="5" type="ORF">SAMN04487910_4490</name>
</gene>
<dbReference type="SUPFAM" id="SSF50891">
    <property type="entry name" value="Cyclophilin-like"/>
    <property type="match status" value="1"/>
</dbReference>
<dbReference type="InterPro" id="IPR010016">
    <property type="entry name" value="PxpB"/>
</dbReference>
<keyword evidence="6" id="KW-1185">Reference proteome</keyword>
<dbReference type="InterPro" id="IPR003833">
    <property type="entry name" value="CT_C_D"/>
</dbReference>
<dbReference type="NCBIfam" id="TIGR00370">
    <property type="entry name" value="5-oxoprolinase subunit PxpB"/>
    <property type="match status" value="1"/>
</dbReference>
<dbReference type="Pfam" id="PF02682">
    <property type="entry name" value="CT_C_D"/>
    <property type="match status" value="1"/>
</dbReference>
<dbReference type="AlphaFoldDB" id="A0A1H7WNU4"/>
<accession>A0A1H7WNU4</accession>
<sequence>MKRSEVEFQYKRYSEQAILIQTLSKVDENLLETLLFYKKSIEKYYDKLIVEVILSYNSLLIYYVSTIEDVYGEILTLKSLFSDDGEIQVMKKRLWKVPVCYSNSLAPELSLFAAKKSMNIEEIISLHTAPVYTTHFIGFLPGFLYLDGLNEKLITPRKSTPSPKLKKGSVAIGGNQTGIYPCDSPGGWHVIGCTPLGFFDVNIEKPCFVSPGDKIKFVSIKENEYNDIRLSISKLDYTPKFDLI</sequence>
<name>A0A1H7WNU4_AQUAM</name>
<dbReference type="Gene3D" id="3.30.1360.40">
    <property type="match status" value="1"/>
</dbReference>
<dbReference type="GO" id="GO:0005524">
    <property type="term" value="F:ATP binding"/>
    <property type="evidence" value="ECO:0007669"/>
    <property type="project" value="UniProtKB-KW"/>
</dbReference>
<proteinExistence type="predicted"/>
<dbReference type="STRING" id="1038014.SAMN04487910_4490"/>
<evidence type="ECO:0000313" key="5">
    <source>
        <dbReference type="EMBL" id="SEM23150.1"/>
    </source>
</evidence>
<keyword evidence="2" id="KW-0378">Hydrolase</keyword>
<organism evidence="5 6">
    <name type="scientific">Aquimarina amphilecti</name>
    <dbReference type="NCBI Taxonomy" id="1038014"/>
    <lineage>
        <taxon>Bacteria</taxon>
        <taxon>Pseudomonadati</taxon>
        <taxon>Bacteroidota</taxon>
        <taxon>Flavobacteriia</taxon>
        <taxon>Flavobacteriales</taxon>
        <taxon>Flavobacteriaceae</taxon>
        <taxon>Aquimarina</taxon>
    </lineage>
</organism>
<evidence type="ECO:0000256" key="2">
    <source>
        <dbReference type="ARBA" id="ARBA00022801"/>
    </source>
</evidence>
<evidence type="ECO:0000256" key="1">
    <source>
        <dbReference type="ARBA" id="ARBA00022741"/>
    </source>
</evidence>
<dbReference type="SUPFAM" id="SSF160467">
    <property type="entry name" value="PH0987 N-terminal domain-like"/>
    <property type="match status" value="1"/>
</dbReference>